<reference evidence="5 6" key="1">
    <citation type="submission" date="2019-08" db="EMBL/GenBank/DDBJ databases">
        <title>Pedobacter sp. nov., isolated from Han river, South Korea.</title>
        <authorList>
            <person name="Lee D.-H."/>
            <person name="Kim Y.-S."/>
            <person name="Hwang E.-M."/>
            <person name="Le Tran T.C."/>
            <person name="Cha C.-J."/>
        </authorList>
    </citation>
    <scope>NUCLEOTIDE SEQUENCE [LARGE SCALE GENOMIC DNA]</scope>
    <source>
        <strain evidence="5 6">CJ43</strain>
    </source>
</reference>
<evidence type="ECO:0000256" key="1">
    <source>
        <dbReference type="ARBA" id="ARBA00006739"/>
    </source>
</evidence>
<dbReference type="CDD" id="cd04186">
    <property type="entry name" value="GT_2_like_c"/>
    <property type="match status" value="1"/>
</dbReference>
<dbReference type="InterPro" id="IPR001173">
    <property type="entry name" value="Glyco_trans_2-like"/>
</dbReference>
<feature type="domain" description="Glycosyltransferase 2-like" evidence="4">
    <location>
        <begin position="8"/>
        <end position="182"/>
    </location>
</feature>
<dbReference type="AlphaFoldDB" id="A0A5C0VEQ1"/>
<dbReference type="RefSeq" id="WP_149074220.1">
    <property type="nucleotide sequence ID" value="NZ_CP043329.1"/>
</dbReference>
<dbReference type="KEGG" id="pej:FYC62_05440"/>
<name>A0A5C0VEQ1_9SPHI</name>
<comment type="similarity">
    <text evidence="1">Belongs to the glycosyltransferase 2 family.</text>
</comment>
<keyword evidence="2" id="KW-0328">Glycosyltransferase</keyword>
<evidence type="ECO:0000256" key="3">
    <source>
        <dbReference type="ARBA" id="ARBA00022679"/>
    </source>
</evidence>
<dbReference type="SUPFAM" id="SSF53448">
    <property type="entry name" value="Nucleotide-diphospho-sugar transferases"/>
    <property type="match status" value="1"/>
</dbReference>
<dbReference type="InterPro" id="IPR029044">
    <property type="entry name" value="Nucleotide-diphossugar_trans"/>
</dbReference>
<evidence type="ECO:0000259" key="4">
    <source>
        <dbReference type="Pfam" id="PF00535"/>
    </source>
</evidence>
<gene>
    <name evidence="5" type="ORF">FYC62_05440</name>
</gene>
<organism evidence="5 6">
    <name type="scientific">Pedobacter aquae</name>
    <dbReference type="NCBI Taxonomy" id="2605747"/>
    <lineage>
        <taxon>Bacteria</taxon>
        <taxon>Pseudomonadati</taxon>
        <taxon>Bacteroidota</taxon>
        <taxon>Sphingobacteriia</taxon>
        <taxon>Sphingobacteriales</taxon>
        <taxon>Sphingobacteriaceae</taxon>
        <taxon>Pedobacter</taxon>
    </lineage>
</organism>
<dbReference type="PANTHER" id="PTHR43179">
    <property type="entry name" value="RHAMNOSYLTRANSFERASE WBBL"/>
    <property type="match status" value="1"/>
</dbReference>
<sequence>MNYPKVAVVILNWNGEKHLANFLPSVFNSTYPNMEIIIGDNASTDNSINFLKNNFPLVKVIINHQNYGFAEGYNQVLKQVEADYFVLLNSDVEVTPNWIEPVIAMMEADVKIAIAQPKIRSYYNRDSFEYAGAAGGFIDTFAYPFCRGRIFDTIEKDNGQYDDEKEIFWASGCALFIKSSIWKEIGGLDEHFFAHMEEIDLCWRAKNRGYKVMYCGFSTVYHVGGGTLQAESPYKTYLNFRNNLYLIKKNEPLSRSIFLIPFRFCLDFLALIKFLMDKKTDNAWAISKAHRHFISALFEGKIKNSYISPQQNLKGKYHNSIVFDYFVRGKKLFKEIWK</sequence>
<dbReference type="EMBL" id="CP043329">
    <property type="protein sequence ID" value="QEK51178.1"/>
    <property type="molecule type" value="Genomic_DNA"/>
</dbReference>
<evidence type="ECO:0000256" key="2">
    <source>
        <dbReference type="ARBA" id="ARBA00022676"/>
    </source>
</evidence>
<dbReference type="Gene3D" id="3.90.550.10">
    <property type="entry name" value="Spore Coat Polysaccharide Biosynthesis Protein SpsA, Chain A"/>
    <property type="match status" value="1"/>
</dbReference>
<dbReference type="GO" id="GO:0016757">
    <property type="term" value="F:glycosyltransferase activity"/>
    <property type="evidence" value="ECO:0007669"/>
    <property type="project" value="UniProtKB-KW"/>
</dbReference>
<protein>
    <submittedName>
        <fullName evidence="5">Glycosyltransferase family 2 protein</fullName>
    </submittedName>
</protein>
<dbReference type="Proteomes" id="UP000323653">
    <property type="component" value="Chromosome"/>
</dbReference>
<evidence type="ECO:0000313" key="6">
    <source>
        <dbReference type="Proteomes" id="UP000323653"/>
    </source>
</evidence>
<keyword evidence="3 5" id="KW-0808">Transferase</keyword>
<dbReference type="PANTHER" id="PTHR43179:SF12">
    <property type="entry name" value="GALACTOFURANOSYLTRANSFERASE GLFT2"/>
    <property type="match status" value="1"/>
</dbReference>
<proteinExistence type="inferred from homology"/>
<keyword evidence="6" id="KW-1185">Reference proteome</keyword>
<dbReference type="Pfam" id="PF00535">
    <property type="entry name" value="Glycos_transf_2"/>
    <property type="match status" value="1"/>
</dbReference>
<evidence type="ECO:0000313" key="5">
    <source>
        <dbReference type="EMBL" id="QEK51178.1"/>
    </source>
</evidence>
<accession>A0A5C0VEQ1</accession>